<accession>A0AAV4PX84</accession>
<reference evidence="1 2" key="1">
    <citation type="submission" date="2021-06" db="EMBL/GenBank/DDBJ databases">
        <title>Caerostris darwini draft genome.</title>
        <authorList>
            <person name="Kono N."/>
            <person name="Arakawa K."/>
        </authorList>
    </citation>
    <scope>NUCLEOTIDE SEQUENCE [LARGE SCALE GENOMIC DNA]</scope>
</reference>
<dbReference type="EMBL" id="BPLQ01003596">
    <property type="protein sequence ID" value="GIY01684.1"/>
    <property type="molecule type" value="Genomic_DNA"/>
</dbReference>
<comment type="caution">
    <text evidence="1">The sequence shown here is derived from an EMBL/GenBank/DDBJ whole genome shotgun (WGS) entry which is preliminary data.</text>
</comment>
<proteinExistence type="predicted"/>
<name>A0AAV4PX84_9ARAC</name>
<evidence type="ECO:0000313" key="2">
    <source>
        <dbReference type="Proteomes" id="UP001054837"/>
    </source>
</evidence>
<gene>
    <name evidence="1" type="ORF">CDAR_117981</name>
</gene>
<keyword evidence="2" id="KW-1185">Reference proteome</keyword>
<dbReference type="Proteomes" id="UP001054837">
    <property type="component" value="Unassembled WGS sequence"/>
</dbReference>
<evidence type="ECO:0000313" key="1">
    <source>
        <dbReference type="EMBL" id="GIY01684.1"/>
    </source>
</evidence>
<protein>
    <submittedName>
        <fullName evidence="1">Uncharacterized protein</fullName>
    </submittedName>
</protein>
<organism evidence="1 2">
    <name type="scientific">Caerostris darwini</name>
    <dbReference type="NCBI Taxonomy" id="1538125"/>
    <lineage>
        <taxon>Eukaryota</taxon>
        <taxon>Metazoa</taxon>
        <taxon>Ecdysozoa</taxon>
        <taxon>Arthropoda</taxon>
        <taxon>Chelicerata</taxon>
        <taxon>Arachnida</taxon>
        <taxon>Araneae</taxon>
        <taxon>Araneomorphae</taxon>
        <taxon>Entelegynae</taxon>
        <taxon>Araneoidea</taxon>
        <taxon>Araneidae</taxon>
        <taxon>Caerostris</taxon>
    </lineage>
</organism>
<dbReference type="AlphaFoldDB" id="A0AAV4PX84"/>
<sequence length="113" mass="12880">MSGSQLHSCTPLLLQCWPHLPLTSKQLISFLYQISLQKNPSLRIVFCRTLADHSTFFLPFNDRDLFKAASAQSSFQQKSFPSRTRSFIERLLTNCFKYKETAGISKQTPVCGC</sequence>